<evidence type="ECO:0000256" key="2">
    <source>
        <dbReference type="ARBA" id="ARBA00023315"/>
    </source>
</evidence>
<dbReference type="Gene3D" id="3.40.630.30">
    <property type="match status" value="1"/>
</dbReference>
<evidence type="ECO:0000259" key="4">
    <source>
        <dbReference type="PROSITE" id="PS51186"/>
    </source>
</evidence>
<keyword evidence="2" id="KW-0012">Acyltransferase</keyword>
<name>A0A8H3EDF7_9LECA</name>
<dbReference type="PANTHER" id="PTHR45910">
    <property type="entry name" value="N-ALPHA-ACETYLTRANSFERASE 20"/>
    <property type="match status" value="1"/>
</dbReference>
<protein>
    <recommendedName>
        <fullName evidence="4">N-acetyltransferase domain-containing protein</fullName>
    </recommendedName>
</protein>
<evidence type="ECO:0000313" key="5">
    <source>
        <dbReference type="EMBL" id="CAF9903224.1"/>
    </source>
</evidence>
<organism evidence="5 6">
    <name type="scientific">Heterodermia speciosa</name>
    <dbReference type="NCBI Taxonomy" id="116794"/>
    <lineage>
        <taxon>Eukaryota</taxon>
        <taxon>Fungi</taxon>
        <taxon>Dikarya</taxon>
        <taxon>Ascomycota</taxon>
        <taxon>Pezizomycotina</taxon>
        <taxon>Lecanoromycetes</taxon>
        <taxon>OSLEUM clade</taxon>
        <taxon>Lecanoromycetidae</taxon>
        <taxon>Caliciales</taxon>
        <taxon>Physciaceae</taxon>
        <taxon>Heterodermia</taxon>
    </lineage>
</organism>
<evidence type="ECO:0000256" key="3">
    <source>
        <dbReference type="SAM" id="MobiDB-lite"/>
    </source>
</evidence>
<feature type="compositionally biased region" description="Basic and acidic residues" evidence="3">
    <location>
        <begin position="174"/>
        <end position="189"/>
    </location>
</feature>
<gene>
    <name evidence="5" type="ORF">HETSPECPRED_000164</name>
</gene>
<keyword evidence="1" id="KW-0808">Transferase</keyword>
<dbReference type="PANTHER" id="PTHR45910:SF1">
    <property type="entry name" value="N-ALPHA-ACETYLTRANSFERASE 20"/>
    <property type="match status" value="1"/>
</dbReference>
<feature type="domain" description="N-acetyltransferase" evidence="4">
    <location>
        <begin position="1"/>
        <end position="164"/>
    </location>
</feature>
<feature type="region of interest" description="Disordered" evidence="3">
    <location>
        <begin position="149"/>
        <end position="189"/>
    </location>
</feature>
<feature type="compositionally biased region" description="Basic and acidic residues" evidence="3">
    <location>
        <begin position="149"/>
        <end position="165"/>
    </location>
</feature>
<dbReference type="GO" id="GO:0031416">
    <property type="term" value="C:NatB complex"/>
    <property type="evidence" value="ECO:0007669"/>
    <property type="project" value="TreeGrafter"/>
</dbReference>
<comment type="caution">
    <text evidence="5">The sequence shown here is derived from an EMBL/GenBank/DDBJ whole genome shotgun (WGS) entry which is preliminary data.</text>
</comment>
<dbReference type="InterPro" id="IPR000182">
    <property type="entry name" value="GNAT_dom"/>
</dbReference>
<dbReference type="AlphaFoldDB" id="A0A8H3EDF7"/>
<proteinExistence type="predicted"/>
<dbReference type="GO" id="GO:0004596">
    <property type="term" value="F:protein-N-terminal amino-acid acetyltransferase activity"/>
    <property type="evidence" value="ECO:0007669"/>
    <property type="project" value="TreeGrafter"/>
</dbReference>
<dbReference type="Proteomes" id="UP000664521">
    <property type="component" value="Unassembled WGS sequence"/>
</dbReference>
<dbReference type="CDD" id="cd04301">
    <property type="entry name" value="NAT_SF"/>
    <property type="match status" value="1"/>
</dbReference>
<dbReference type="OrthoDB" id="10264728at2759"/>
<dbReference type="InterPro" id="IPR051646">
    <property type="entry name" value="NatB_acetyltransferase_subunit"/>
</dbReference>
<dbReference type="PROSITE" id="PS51186">
    <property type="entry name" value="GNAT"/>
    <property type="match status" value="1"/>
</dbReference>
<accession>A0A8H3EDF7</accession>
<dbReference type="InterPro" id="IPR016181">
    <property type="entry name" value="Acyl_CoA_acyltransferase"/>
</dbReference>
<reference evidence="5" key="1">
    <citation type="submission" date="2021-03" db="EMBL/GenBank/DDBJ databases">
        <authorList>
            <person name="Tagirdzhanova G."/>
        </authorList>
    </citation>
    <scope>NUCLEOTIDE SEQUENCE</scope>
</reference>
<dbReference type="FunFam" id="3.40.630.30:FF:000058">
    <property type="entry name" value="N-acetyltransferase (Nat5)"/>
    <property type="match status" value="1"/>
</dbReference>
<dbReference type="SUPFAM" id="SSF55729">
    <property type="entry name" value="Acyl-CoA N-acyltransferases (Nat)"/>
    <property type="match status" value="1"/>
</dbReference>
<dbReference type="EMBL" id="CAJPDS010000001">
    <property type="protein sequence ID" value="CAF9903224.1"/>
    <property type="molecule type" value="Genomic_DNA"/>
</dbReference>
<dbReference type="Pfam" id="PF00583">
    <property type="entry name" value="Acetyltransf_1"/>
    <property type="match status" value="1"/>
</dbReference>
<evidence type="ECO:0000256" key="1">
    <source>
        <dbReference type="ARBA" id="ARBA00022679"/>
    </source>
</evidence>
<sequence>MLRPFCPQDLLNMNLTNLDPLTENYNLDFYMQYMMRWPSLFTVAEDQHGRITGYMMGKVEEDPIYLKVLDTYMPWHGHVTALTIAPQYRRLGLAQDLTTALERGCEDQDAWFVDLFVREGNHTAVGMYRKMGYSVFRRVVDYYSDDPTGGKDGEDAFDMRKPLTRDKKKQHVRKNGENFRVNPEDLYHG</sequence>
<keyword evidence="6" id="KW-1185">Reference proteome</keyword>
<evidence type="ECO:0000313" key="6">
    <source>
        <dbReference type="Proteomes" id="UP000664521"/>
    </source>
</evidence>